<protein>
    <recommendedName>
        <fullName evidence="2">ClpXP adapter protein SpxH</fullName>
    </recommendedName>
</protein>
<dbReference type="InterPro" id="IPR036249">
    <property type="entry name" value="Thioredoxin-like_sf"/>
</dbReference>
<dbReference type="PANTHER" id="PTHR13887">
    <property type="entry name" value="GLUTATHIONE S-TRANSFERASE KAPPA"/>
    <property type="match status" value="1"/>
</dbReference>
<keyword evidence="1 2" id="KW-0963">Cytoplasm</keyword>
<dbReference type="CDD" id="cd03025">
    <property type="entry name" value="DsbA_FrnE_like"/>
    <property type="match status" value="1"/>
</dbReference>
<dbReference type="PANTHER" id="PTHR13887:SF47">
    <property type="entry name" value="CLPXP ADAPTER PROTEIN SPXH"/>
    <property type="match status" value="1"/>
</dbReference>
<evidence type="ECO:0000256" key="2">
    <source>
        <dbReference type="HAMAP-Rule" id="MF_02245"/>
    </source>
</evidence>
<evidence type="ECO:0000313" key="4">
    <source>
        <dbReference type="Proteomes" id="UP000052258"/>
    </source>
</evidence>
<comment type="similarity">
    <text evidence="2">Belongs to the SpxH family.</text>
</comment>
<dbReference type="AlphaFoldDB" id="A0A0J8J3C2"/>
<dbReference type="RefSeq" id="WP_007472188.1">
    <property type="nucleotide sequence ID" value="NZ_KQ130617.1"/>
</dbReference>
<evidence type="ECO:0000256" key="1">
    <source>
        <dbReference type="ARBA" id="ARBA00022490"/>
    </source>
</evidence>
<dbReference type="EMBL" id="AZHO01000023">
    <property type="protein sequence ID" value="KMT58816.1"/>
    <property type="molecule type" value="Genomic_DNA"/>
</dbReference>
<dbReference type="OrthoDB" id="9813770at2"/>
<name>A0A0J8J3C2_9LIST</name>
<dbReference type="InterPro" id="IPR046404">
    <property type="entry name" value="Adapter_SpxH"/>
</dbReference>
<keyword evidence="4" id="KW-1185">Reference proteome</keyword>
<accession>A0A0J8J3C2</accession>
<gene>
    <name evidence="2" type="primary">spxH</name>
    <name evidence="3" type="ORF">X560_1852</name>
</gene>
<dbReference type="HAMAP" id="MF_02245">
    <property type="entry name" value="Adapter_SpxH"/>
    <property type="match status" value="1"/>
</dbReference>
<sequence length="269" mass="31721">MINQNLYYKSVANSKPIEIYLFFDPACKDCFDMEANIRRLQLEYGNYFKLRYILFNNLQTFMSKHRRSKENLSLKEQQQLAHLSYVSCLAVKAAELQGKNLGISFLRHIQEAYFVNGEDISNEMILFEQANATGLDLAEFRKDFHSNIAKRSYIGDQKVAREMEITENPTVVFFNRNIEDAGLKITGMHRYDIYVHILSELLNHFPEPEEKPSMEEYMALVKVTSTDSMAQFYNVSKCQIERQMKKWRLQQKVTPVELQNGEMMWRYID</sequence>
<organism evidence="3 4">
    <name type="scientific">Listeria fleischmannii 1991</name>
    <dbReference type="NCBI Taxonomy" id="1430899"/>
    <lineage>
        <taxon>Bacteria</taxon>
        <taxon>Bacillati</taxon>
        <taxon>Bacillota</taxon>
        <taxon>Bacilli</taxon>
        <taxon>Bacillales</taxon>
        <taxon>Listeriaceae</taxon>
        <taxon>Listeria</taxon>
    </lineage>
</organism>
<comment type="subunit">
    <text evidence="2">Interacts with Spx.</text>
</comment>
<comment type="caution">
    <text evidence="3">The sequence shown here is derived from an EMBL/GenBank/DDBJ whole genome shotgun (WGS) entry which is preliminary data.</text>
</comment>
<comment type="function">
    <text evidence="2">Adapter protein required for efficient degradation of Spx by ClpXP under non-stress conditions. Interaction with Spx stabilizes Spx and exposes the C-terminus of Spx for recognition and proteolysis by ClpXP.</text>
</comment>
<dbReference type="Gene3D" id="3.40.30.10">
    <property type="entry name" value="Glutaredoxin"/>
    <property type="match status" value="1"/>
</dbReference>
<reference evidence="3 4" key="1">
    <citation type="journal article" date="2015" name="Genome Biol. Evol.">
        <title>Comparative Genomics of Listeria Sensu Lato: Genus-Wide Differences in Evolutionary Dynamics and the Progressive Gain of Complex, Potentially Pathogenicity-Related Traits through Lateral Gene Transfer.</title>
        <authorList>
            <person name="Chiara M."/>
            <person name="Caruso M."/>
            <person name="D'Erchia A.M."/>
            <person name="Manzari C."/>
            <person name="Fraccalvieri R."/>
            <person name="Goffredo E."/>
            <person name="Latorre L."/>
            <person name="Miccolupo A."/>
            <person name="Padalino I."/>
            <person name="Santagada G."/>
            <person name="Chiocco D."/>
            <person name="Pesole G."/>
            <person name="Horner D.S."/>
            <person name="Parisi A."/>
        </authorList>
    </citation>
    <scope>NUCLEOTIDE SEQUENCE [LARGE SCALE GENOMIC DNA]</scope>
    <source>
        <strain evidence="3 4">1991</strain>
    </source>
</reference>
<dbReference type="GO" id="GO:0005737">
    <property type="term" value="C:cytoplasm"/>
    <property type="evidence" value="ECO:0007669"/>
    <property type="project" value="UniProtKB-SubCell"/>
</dbReference>
<proteinExistence type="inferred from homology"/>
<dbReference type="Proteomes" id="UP000052258">
    <property type="component" value="Unassembled WGS sequence"/>
</dbReference>
<evidence type="ECO:0000313" key="3">
    <source>
        <dbReference type="EMBL" id="KMT58816.1"/>
    </source>
</evidence>
<comment type="subcellular location">
    <subcellularLocation>
        <location evidence="2">Cytoplasm</location>
    </subcellularLocation>
</comment>
<dbReference type="Pfam" id="PF13743">
    <property type="entry name" value="Thioredoxin_5"/>
    <property type="match status" value="1"/>
</dbReference>
<dbReference type="PATRIC" id="fig|1430899.3.peg.1892"/>
<dbReference type="SUPFAM" id="SSF52833">
    <property type="entry name" value="Thioredoxin-like"/>
    <property type="match status" value="1"/>
</dbReference>